<evidence type="ECO:0000256" key="2">
    <source>
        <dbReference type="ARBA" id="ARBA00010211"/>
    </source>
</evidence>
<evidence type="ECO:0000313" key="7">
    <source>
        <dbReference type="Proteomes" id="UP000029590"/>
    </source>
</evidence>
<dbReference type="RefSeq" id="WP_036050508.1">
    <property type="nucleotide sequence ID" value="NZ_CADEVY010000004.1"/>
</dbReference>
<dbReference type="EMBL" id="PDDY01000004">
    <property type="protein sequence ID" value="PEH37841.1"/>
    <property type="molecule type" value="Genomic_DNA"/>
</dbReference>
<feature type="domain" description="Fumarylacetoacetase-like C-terminal" evidence="4">
    <location>
        <begin position="92"/>
        <end position="316"/>
    </location>
</feature>
<dbReference type="GO" id="GO:0016787">
    <property type="term" value="F:hydrolase activity"/>
    <property type="evidence" value="ECO:0007669"/>
    <property type="project" value="UniProtKB-KW"/>
</dbReference>
<evidence type="ECO:0000256" key="3">
    <source>
        <dbReference type="ARBA" id="ARBA00022723"/>
    </source>
</evidence>
<dbReference type="Gene3D" id="3.90.850.10">
    <property type="entry name" value="Fumarylacetoacetase-like, C-terminal domain"/>
    <property type="match status" value="1"/>
</dbReference>
<dbReference type="Proteomes" id="UP000220629">
    <property type="component" value="Unassembled WGS sequence"/>
</dbReference>
<dbReference type="InterPro" id="IPR051121">
    <property type="entry name" value="FAH"/>
</dbReference>
<dbReference type="KEGG" id="bgo:BM43_4088"/>
<evidence type="ECO:0000259" key="4">
    <source>
        <dbReference type="Pfam" id="PF01557"/>
    </source>
</evidence>
<dbReference type="InterPro" id="IPR036663">
    <property type="entry name" value="Fumarylacetoacetase_C_sf"/>
</dbReference>
<evidence type="ECO:0000313" key="8">
    <source>
        <dbReference type="Proteomes" id="UP000220629"/>
    </source>
</evidence>
<reference evidence="5 7" key="1">
    <citation type="submission" date="2014-04" db="EMBL/GenBank/DDBJ databases">
        <authorList>
            <person name="Bishop-Lilly K.A."/>
            <person name="Broomall S.M."/>
            <person name="Chain P.S."/>
            <person name="Chertkov O."/>
            <person name="Coyne S.R."/>
            <person name="Daligault H.E."/>
            <person name="Davenport K.W."/>
            <person name="Erkkila T."/>
            <person name="Frey K.G."/>
            <person name="Gibbons H.S."/>
            <person name="Gu W."/>
            <person name="Jaissle J."/>
            <person name="Johnson S.L."/>
            <person name="Koroleva G.I."/>
            <person name="Ladner J.T."/>
            <person name="Lo C.-C."/>
            <person name="Minogue T.D."/>
            <person name="Munk C."/>
            <person name="Palacios G.F."/>
            <person name="Redden C.L."/>
            <person name="Rosenzweig C.N."/>
            <person name="Scholz M.B."/>
            <person name="Teshima H."/>
            <person name="Xu Y."/>
        </authorList>
    </citation>
    <scope>NUCLEOTIDE SEQUENCE [LARGE SCALE GENOMIC DNA]</scope>
    <source>
        <strain evidence="7">gladioli</strain>
        <strain evidence="5">Gladioli</strain>
    </source>
</reference>
<protein>
    <submittedName>
        <fullName evidence="6">2-keto-4-pentenoate hydratase</fullName>
    </submittedName>
    <submittedName>
        <fullName evidence="5">Fumarylacetoacetate (FAA) hydrolase family protein</fullName>
    </submittedName>
</protein>
<gene>
    <name evidence="6" type="ORF">CRM94_25540</name>
    <name evidence="5" type="ORF">DM48_7408</name>
</gene>
<reference evidence="6" key="2">
    <citation type="submission" date="2017-09" db="EMBL/GenBank/DDBJ databases">
        <title>FDA dAtabase for Regulatory Grade micrObial Sequences (FDA-ARGOS): Supporting development and validation of Infectious Disease Dx tests.</title>
        <authorList>
            <person name="Minogue T."/>
            <person name="Wolcott M."/>
            <person name="Wasieloski L."/>
            <person name="Aguilar W."/>
            <person name="Moore D."/>
            <person name="Tallon L.J."/>
            <person name="Sadzewicz L."/>
            <person name="Ott S."/>
            <person name="Zhao X."/>
            <person name="Nagaraj S."/>
            <person name="Vavikolanu K."/>
            <person name="Aluvathingal J."/>
            <person name="Nadendla S."/>
            <person name="Sichtig H."/>
        </authorList>
    </citation>
    <scope>NUCLEOTIDE SEQUENCE</scope>
    <source>
        <strain evidence="6">FDAARGOS_390</strain>
    </source>
</reference>
<dbReference type="PANTHER" id="PTHR42796">
    <property type="entry name" value="FUMARYLACETOACETATE HYDROLASE DOMAIN-CONTAINING PROTEIN 2A-RELATED"/>
    <property type="match status" value="1"/>
</dbReference>
<dbReference type="AlphaFoldDB" id="A0A095F3I3"/>
<evidence type="ECO:0000256" key="1">
    <source>
        <dbReference type="ARBA" id="ARBA00001946"/>
    </source>
</evidence>
<dbReference type="Pfam" id="PF01557">
    <property type="entry name" value="FAA_hydrolase"/>
    <property type="match status" value="1"/>
</dbReference>
<dbReference type="GO" id="GO:0019628">
    <property type="term" value="P:urate catabolic process"/>
    <property type="evidence" value="ECO:0007669"/>
    <property type="project" value="UniProtKB-UniPathway"/>
</dbReference>
<name>A0A095F3I3_BURGA</name>
<dbReference type="EMBL" id="JPGG01000017">
    <property type="protein sequence ID" value="KGC11530.1"/>
    <property type="molecule type" value="Genomic_DNA"/>
</dbReference>
<keyword evidence="3" id="KW-0479">Metal-binding</keyword>
<comment type="similarity">
    <text evidence="2">Belongs to the FAH family.</text>
</comment>
<reference evidence="8" key="3">
    <citation type="submission" date="2017-09" db="EMBL/GenBank/DDBJ databases">
        <title>FDA dAtabase for Regulatory Grade micrObial Sequences (FDA-ARGOS): Supporting development and validation of Infectious Disease Dx tests.</title>
        <authorList>
            <person name="Minogue T."/>
            <person name="Wolcott M."/>
            <person name="Wasieloski L."/>
            <person name="Aguilar W."/>
            <person name="Moore D."/>
            <person name="Tallon L."/>
            <person name="Sadzewicz L."/>
            <person name="Ott S."/>
            <person name="Zhao X."/>
            <person name="Nagaraj S."/>
            <person name="Vavikolanu K."/>
            <person name="Aluvathingal J."/>
            <person name="Nadendla S."/>
            <person name="Sichtig H."/>
        </authorList>
    </citation>
    <scope>NUCLEOTIDE SEQUENCE [LARGE SCALE GENOMIC DNA]</scope>
    <source>
        <strain evidence="8">FDAARGOS_390</strain>
    </source>
</reference>
<dbReference type="PANTHER" id="PTHR42796:SF4">
    <property type="entry name" value="FUMARYLACETOACETATE HYDROLASE DOMAIN-CONTAINING PROTEIN 2A"/>
    <property type="match status" value="1"/>
</dbReference>
<dbReference type="Proteomes" id="UP000029590">
    <property type="component" value="Unassembled WGS sequence"/>
</dbReference>
<organism evidence="6 8">
    <name type="scientific">Burkholderia gladioli</name>
    <name type="common">Pseudomonas marginata</name>
    <name type="synonym">Phytomonas marginata</name>
    <dbReference type="NCBI Taxonomy" id="28095"/>
    <lineage>
        <taxon>Bacteria</taxon>
        <taxon>Pseudomonadati</taxon>
        <taxon>Pseudomonadota</taxon>
        <taxon>Betaproteobacteria</taxon>
        <taxon>Burkholderiales</taxon>
        <taxon>Burkholderiaceae</taxon>
        <taxon>Burkholderia</taxon>
    </lineage>
</organism>
<comment type="cofactor">
    <cofactor evidence="1">
        <name>Mg(2+)</name>
        <dbReference type="ChEBI" id="CHEBI:18420"/>
    </cofactor>
</comment>
<evidence type="ECO:0000313" key="6">
    <source>
        <dbReference type="EMBL" id="PEH37841.1"/>
    </source>
</evidence>
<dbReference type="OrthoDB" id="9805307at2"/>
<dbReference type="InterPro" id="IPR011234">
    <property type="entry name" value="Fumarylacetoacetase-like_C"/>
</dbReference>
<sequence length="326" mass="35518">MNDRYQLLSFNDAGCQRAGLLIGERVFPWSQRLGEALQIEMQERTVTELVTGWAEYGPQLREVATRINMAPGSIAGYSLDELELLAPLLPGTIYGAGANYHDHVAEMDRALGMPSSPDPRTVSGTPWHFIKAPSRSVVVGPGEPVTLPPYSGSVDWEAELAVVIGRAARNVSVDDALSYVAGYTVANDLSVRDAFVREYVGTHSPFHFDWIAQKCWEGSCPLGPWITPADDISDVQSLGIRLWLNGELRQDSSTAQMIFGIAEQIAFLSSRVGLYPGDVILSGTPAGVGMPHKHFIKPGDRIEVWIEHIGSLTTTFSAFGSAMTEQ</sequence>
<keyword evidence="5" id="KW-0378">Hydrolase</keyword>
<dbReference type="SUPFAM" id="SSF56529">
    <property type="entry name" value="FAH"/>
    <property type="match status" value="1"/>
</dbReference>
<comment type="caution">
    <text evidence="6">The sequence shown here is derived from an EMBL/GenBank/DDBJ whole genome shotgun (WGS) entry which is preliminary data.</text>
</comment>
<dbReference type="UniPathway" id="UPA00394"/>
<proteinExistence type="inferred from homology"/>
<accession>A0A095F3I3</accession>
<evidence type="ECO:0000313" key="5">
    <source>
        <dbReference type="EMBL" id="KGC11530.1"/>
    </source>
</evidence>
<dbReference type="GO" id="GO:0046872">
    <property type="term" value="F:metal ion binding"/>
    <property type="evidence" value="ECO:0007669"/>
    <property type="project" value="UniProtKB-KW"/>
</dbReference>